<accession>A0A316UDG5</accession>
<dbReference type="Proteomes" id="UP000245942">
    <property type="component" value="Unassembled WGS sequence"/>
</dbReference>
<evidence type="ECO:0000313" key="3">
    <source>
        <dbReference type="EMBL" id="PWN23202.1"/>
    </source>
</evidence>
<dbReference type="AlphaFoldDB" id="A0A316UDG5"/>
<dbReference type="Pfam" id="PF00903">
    <property type="entry name" value="Glyoxalase"/>
    <property type="match status" value="1"/>
</dbReference>
<dbReference type="PANTHER" id="PTHR10374">
    <property type="entry name" value="LACTOYLGLUTATHIONE LYASE GLYOXALASE I"/>
    <property type="match status" value="1"/>
</dbReference>
<dbReference type="PANTHER" id="PTHR10374:SF19">
    <property type="entry name" value="LYASE (GLO1), PUTATIVE (AFU_ORTHOLOGUE AFUA_2G13550)-RELATED"/>
    <property type="match status" value="1"/>
</dbReference>
<proteinExistence type="predicted"/>
<protein>
    <recommendedName>
        <fullName evidence="2">VOC domain-containing protein</fullName>
    </recommendedName>
</protein>
<dbReference type="OrthoDB" id="16820at2759"/>
<feature type="compositionally biased region" description="Low complexity" evidence="1">
    <location>
        <begin position="439"/>
        <end position="449"/>
    </location>
</feature>
<sequence>MAITPSSMSSSPTNSKGLMEDKVFESMAKKASERQVKEATQGFGFHSCALQIKDQKRSKWFYTQVLGMDVVKETESHDVTMIFLAFPNPIDSETPELEFGQRRGLLQLIHVAGSENEDAFRIRHGASGFCHLCVNVTDLEGALGRMQSMGVTILEPGTTEQGYAVIADPDGYSLQLLCCQIDQSRALKRQLEKIIISSSRDSTSRSLTANTAGGEWTETTNGSLPPPSGMPALSQFRGGSPNYQHPHWAEGAATGGSPLVPASPLSAHFALPAVSAASSTTVGPDTRHLNVGHSVMSGFEDLQASVSVSASSTAYSNGSNNGSGSLKAIAGQSAVRLVESTCDRSRVDMIDAPKTIDLTCVSPRPPLSARRKTAPNALFRTLSAYAKSGGHVDGTGGNDLGSNTHRSLPSSPNGTREKVAGTAAGGTYFFQRRVSTNLAPSSGPGAPAAKKFRDRLPFMGTRQR</sequence>
<dbReference type="Gene3D" id="3.10.180.10">
    <property type="entry name" value="2,3-Dihydroxybiphenyl 1,2-Dioxygenase, domain 1"/>
    <property type="match status" value="1"/>
</dbReference>
<dbReference type="InterPro" id="IPR029068">
    <property type="entry name" value="Glyas_Bleomycin-R_OHBP_Dase"/>
</dbReference>
<feature type="region of interest" description="Disordered" evidence="1">
    <location>
        <begin position="393"/>
        <end position="418"/>
    </location>
</feature>
<evidence type="ECO:0000259" key="2">
    <source>
        <dbReference type="PROSITE" id="PS51819"/>
    </source>
</evidence>
<feature type="compositionally biased region" description="Polar residues" evidence="1">
    <location>
        <begin position="207"/>
        <end position="223"/>
    </location>
</feature>
<evidence type="ECO:0000313" key="4">
    <source>
        <dbReference type="Proteomes" id="UP000245942"/>
    </source>
</evidence>
<dbReference type="SUPFAM" id="SSF54593">
    <property type="entry name" value="Glyoxalase/Bleomycin resistance protein/Dihydroxybiphenyl dioxygenase"/>
    <property type="match status" value="1"/>
</dbReference>
<dbReference type="GeneID" id="37013474"/>
<organism evidence="3 4">
    <name type="scientific">Pseudomicrostroma glucosiphilum</name>
    <dbReference type="NCBI Taxonomy" id="1684307"/>
    <lineage>
        <taxon>Eukaryota</taxon>
        <taxon>Fungi</taxon>
        <taxon>Dikarya</taxon>
        <taxon>Basidiomycota</taxon>
        <taxon>Ustilaginomycotina</taxon>
        <taxon>Exobasidiomycetes</taxon>
        <taxon>Microstromatales</taxon>
        <taxon>Microstromatales incertae sedis</taxon>
        <taxon>Pseudomicrostroma</taxon>
    </lineage>
</organism>
<dbReference type="STRING" id="1684307.A0A316UDG5"/>
<feature type="region of interest" description="Disordered" evidence="1">
    <location>
        <begin position="436"/>
        <end position="464"/>
    </location>
</feature>
<feature type="region of interest" description="Disordered" evidence="1">
    <location>
        <begin position="202"/>
        <end position="250"/>
    </location>
</feature>
<dbReference type="PROSITE" id="PS51819">
    <property type="entry name" value="VOC"/>
    <property type="match status" value="1"/>
</dbReference>
<feature type="domain" description="VOC" evidence="2">
    <location>
        <begin position="44"/>
        <end position="179"/>
    </location>
</feature>
<dbReference type="InterPro" id="IPR004360">
    <property type="entry name" value="Glyas_Fos-R_dOase_dom"/>
</dbReference>
<feature type="compositionally biased region" description="Polar residues" evidence="1">
    <location>
        <begin position="400"/>
        <end position="414"/>
    </location>
</feature>
<dbReference type="EMBL" id="KZ819322">
    <property type="protein sequence ID" value="PWN23202.1"/>
    <property type="molecule type" value="Genomic_DNA"/>
</dbReference>
<gene>
    <name evidence="3" type="ORF">BCV69DRAFT_280813</name>
</gene>
<evidence type="ECO:0000256" key="1">
    <source>
        <dbReference type="SAM" id="MobiDB-lite"/>
    </source>
</evidence>
<name>A0A316UDG5_9BASI</name>
<reference evidence="3 4" key="1">
    <citation type="journal article" date="2018" name="Mol. Biol. Evol.">
        <title>Broad Genomic Sampling Reveals a Smut Pathogenic Ancestry of the Fungal Clade Ustilaginomycotina.</title>
        <authorList>
            <person name="Kijpornyongpan T."/>
            <person name="Mondo S.J."/>
            <person name="Barry K."/>
            <person name="Sandor L."/>
            <person name="Lee J."/>
            <person name="Lipzen A."/>
            <person name="Pangilinan J."/>
            <person name="LaButti K."/>
            <person name="Hainaut M."/>
            <person name="Henrissat B."/>
            <person name="Grigoriev I.V."/>
            <person name="Spatafora J.W."/>
            <person name="Aime M.C."/>
        </authorList>
    </citation>
    <scope>NUCLEOTIDE SEQUENCE [LARGE SCALE GENOMIC DNA]</scope>
    <source>
        <strain evidence="3 4">MCA 4718</strain>
    </source>
</reference>
<dbReference type="InterPro" id="IPR037523">
    <property type="entry name" value="VOC_core"/>
</dbReference>
<dbReference type="RefSeq" id="XP_025350362.1">
    <property type="nucleotide sequence ID" value="XM_025491740.1"/>
</dbReference>
<keyword evidence="4" id="KW-1185">Reference proteome</keyword>